<keyword evidence="2" id="KW-1185">Reference proteome</keyword>
<gene>
    <name evidence="1" type="ORF">NCS57_00460200</name>
</gene>
<reference evidence="1" key="1">
    <citation type="submission" date="2022-06" db="EMBL/GenBank/DDBJ databases">
        <title>Fusarium solani species complex genomes reveal bases of compartmentalisation and animal pathogenesis.</title>
        <authorList>
            <person name="Tsai I.J."/>
        </authorList>
    </citation>
    <scope>NUCLEOTIDE SEQUENCE</scope>
    <source>
        <strain evidence="1">Fu6.1</strain>
    </source>
</reference>
<organism evidence="1 2">
    <name type="scientific">Fusarium keratoplasticum</name>
    <dbReference type="NCBI Taxonomy" id="1328300"/>
    <lineage>
        <taxon>Eukaryota</taxon>
        <taxon>Fungi</taxon>
        <taxon>Dikarya</taxon>
        <taxon>Ascomycota</taxon>
        <taxon>Pezizomycotina</taxon>
        <taxon>Sordariomycetes</taxon>
        <taxon>Hypocreomycetidae</taxon>
        <taxon>Hypocreales</taxon>
        <taxon>Nectriaceae</taxon>
        <taxon>Fusarium</taxon>
        <taxon>Fusarium solani species complex</taxon>
    </lineage>
</organism>
<sequence>MHNDHNSSNIPPNSMPPPNGNNTDFSRQQTLMQFLRLPDSYGKSHSFLEFPEDLQRTLRALAPWQLALLGFKASLSLLWNERALQQHQADAMLRLLPPHLRELAEDLCFSQPEELPKAQEVDFPMDAWCWLFRQDPFKPRQHNVPSGPVPSAQSVTVPTEQPEVADEQAQPDYPSKRPRRER</sequence>
<name>A0ACC0R933_9HYPO</name>
<evidence type="ECO:0000313" key="1">
    <source>
        <dbReference type="EMBL" id="KAI8675585.1"/>
    </source>
</evidence>
<evidence type="ECO:0000313" key="2">
    <source>
        <dbReference type="Proteomes" id="UP001065298"/>
    </source>
</evidence>
<comment type="caution">
    <text evidence="1">The sequence shown here is derived from an EMBL/GenBank/DDBJ whole genome shotgun (WGS) entry which is preliminary data.</text>
</comment>
<dbReference type="EMBL" id="CM046505">
    <property type="protein sequence ID" value="KAI8675585.1"/>
    <property type="molecule type" value="Genomic_DNA"/>
</dbReference>
<protein>
    <submittedName>
        <fullName evidence="1">Uncharacterized protein</fullName>
    </submittedName>
</protein>
<accession>A0ACC0R933</accession>
<proteinExistence type="predicted"/>
<dbReference type="Proteomes" id="UP001065298">
    <property type="component" value="Chromosome 3"/>
</dbReference>